<dbReference type="GO" id="GO:0030272">
    <property type="term" value="F:5-formyltetrahydrofolate cyclo-ligase activity"/>
    <property type="evidence" value="ECO:0007669"/>
    <property type="project" value="UniProtKB-EC"/>
</dbReference>
<evidence type="ECO:0000313" key="7">
    <source>
        <dbReference type="Proteomes" id="UP000077202"/>
    </source>
</evidence>
<sequence>MATVVASGVELLRQQKVALRTVMKRNLRNFPLELRQEEGRTRYRNPEPCVICRLVQAEQFTLCLSELCVTAGSRHKSDCSECLAEERPWESEMAKELYVPRVLDREANMAMLHVSSTADLTTNSMGIVEPDFTDSDGKPRKSVLEATEPVDLLLLPGKLDLLQAFALHWIILDSLYYDVFLQKYLQLVKDKNWKQPLLVAIAYSVQVVEDPVPVGETDIPVDALVLSSGVLPISPFAQKHMNISQI</sequence>
<organism evidence="6 7">
    <name type="scientific">Marchantia polymorpha subsp. ruderalis</name>
    <dbReference type="NCBI Taxonomy" id="1480154"/>
    <lineage>
        <taxon>Eukaryota</taxon>
        <taxon>Viridiplantae</taxon>
        <taxon>Streptophyta</taxon>
        <taxon>Embryophyta</taxon>
        <taxon>Marchantiophyta</taxon>
        <taxon>Marchantiopsida</taxon>
        <taxon>Marchantiidae</taxon>
        <taxon>Marchantiales</taxon>
        <taxon>Marchantiaceae</taxon>
        <taxon>Marchantia</taxon>
    </lineage>
</organism>
<gene>
    <name evidence="6" type="ORF">AXG93_1593s1370</name>
</gene>
<evidence type="ECO:0000256" key="3">
    <source>
        <dbReference type="ARBA" id="ARBA00022840"/>
    </source>
</evidence>
<dbReference type="GO" id="GO:0005739">
    <property type="term" value="C:mitochondrion"/>
    <property type="evidence" value="ECO:0007669"/>
    <property type="project" value="TreeGrafter"/>
</dbReference>
<keyword evidence="3" id="KW-0067">ATP-binding</keyword>
<evidence type="ECO:0000256" key="1">
    <source>
        <dbReference type="ARBA" id="ARBA00010638"/>
    </source>
</evidence>
<dbReference type="PANTHER" id="PTHR23407">
    <property type="entry name" value="ATPASE INHIBITOR/5-FORMYLTETRAHYDROFOLATE CYCLO-LIGASE"/>
    <property type="match status" value="1"/>
</dbReference>
<dbReference type="GO" id="GO:0005524">
    <property type="term" value="F:ATP binding"/>
    <property type="evidence" value="ECO:0007669"/>
    <property type="project" value="UniProtKB-KW"/>
</dbReference>
<evidence type="ECO:0000313" key="6">
    <source>
        <dbReference type="EMBL" id="OAE34178.1"/>
    </source>
</evidence>
<reference evidence="6" key="1">
    <citation type="submission" date="2016-03" db="EMBL/GenBank/DDBJ databases">
        <title>Mechanisms controlling the formation of the plant cell surface in tip-growing cells are functionally conserved among land plants.</title>
        <authorList>
            <person name="Honkanen S."/>
            <person name="Jones V.A."/>
            <person name="Morieri G."/>
            <person name="Champion C."/>
            <person name="Hetherington A.J."/>
            <person name="Kelly S."/>
            <person name="Saint-Marcoux D."/>
            <person name="Proust H."/>
            <person name="Prescott H."/>
            <person name="Dolan L."/>
        </authorList>
    </citation>
    <scope>NUCLEOTIDE SEQUENCE [LARGE SCALE GENOMIC DNA]</scope>
    <source>
        <tissue evidence="6">Whole gametophyte</tissue>
    </source>
</reference>
<dbReference type="GO" id="GO:0035999">
    <property type="term" value="P:tetrahydrofolate interconversion"/>
    <property type="evidence" value="ECO:0007669"/>
    <property type="project" value="TreeGrafter"/>
</dbReference>
<comment type="similarity">
    <text evidence="1">Belongs to the 5-formyltetrahydrofolate cyclo-ligase family.</text>
</comment>
<dbReference type="GO" id="GO:0009396">
    <property type="term" value="P:folic acid-containing compound biosynthetic process"/>
    <property type="evidence" value="ECO:0007669"/>
    <property type="project" value="TreeGrafter"/>
</dbReference>
<proteinExistence type="inferred from homology"/>
<dbReference type="AlphaFoldDB" id="A0A176WM07"/>
<dbReference type="Proteomes" id="UP000077202">
    <property type="component" value="Unassembled WGS sequence"/>
</dbReference>
<dbReference type="Gene3D" id="3.40.50.10420">
    <property type="entry name" value="NagB/RpiA/CoA transferase-like"/>
    <property type="match status" value="2"/>
</dbReference>
<evidence type="ECO:0000256" key="2">
    <source>
        <dbReference type="ARBA" id="ARBA00022741"/>
    </source>
</evidence>
<accession>A0A176WM07</accession>
<dbReference type="EMBL" id="LVLJ01000445">
    <property type="protein sequence ID" value="OAE34178.1"/>
    <property type="molecule type" value="Genomic_DNA"/>
</dbReference>
<keyword evidence="2" id="KW-0547">Nucleotide-binding</keyword>
<dbReference type="InterPro" id="IPR037171">
    <property type="entry name" value="NagB/RpiA_transferase-like"/>
</dbReference>
<dbReference type="SUPFAM" id="SSF100950">
    <property type="entry name" value="NagB/RpiA/CoA transferase-like"/>
    <property type="match status" value="1"/>
</dbReference>
<dbReference type="EC" id="6.3.3.2" evidence="5"/>
<dbReference type="InterPro" id="IPR024185">
    <property type="entry name" value="FTHF_cligase-like_sf"/>
</dbReference>
<dbReference type="PANTHER" id="PTHR23407:SF1">
    <property type="entry name" value="5-FORMYLTETRAHYDROFOLATE CYCLO-LIGASE"/>
    <property type="match status" value="1"/>
</dbReference>
<evidence type="ECO:0000256" key="5">
    <source>
        <dbReference type="ARBA" id="ARBA00038966"/>
    </source>
</evidence>
<comment type="caution">
    <text evidence="6">The sequence shown here is derived from an EMBL/GenBank/DDBJ whole genome shotgun (WGS) entry which is preliminary data.</text>
</comment>
<keyword evidence="7" id="KW-1185">Reference proteome</keyword>
<name>A0A176WM07_MARPO</name>
<evidence type="ECO:0000256" key="4">
    <source>
        <dbReference type="ARBA" id="ARBA00036539"/>
    </source>
</evidence>
<protein>
    <recommendedName>
        <fullName evidence="5">5-formyltetrahydrofolate cyclo-ligase</fullName>
        <ecNumber evidence="5">6.3.3.2</ecNumber>
    </recommendedName>
</protein>
<dbReference type="InterPro" id="IPR002698">
    <property type="entry name" value="FTHF_cligase"/>
</dbReference>
<comment type="catalytic activity">
    <reaction evidence="4">
        <text>(6S)-5-formyl-5,6,7,8-tetrahydrofolate + ATP = (6R)-5,10-methenyltetrahydrofolate + ADP + phosphate</text>
        <dbReference type="Rhea" id="RHEA:10488"/>
        <dbReference type="ChEBI" id="CHEBI:30616"/>
        <dbReference type="ChEBI" id="CHEBI:43474"/>
        <dbReference type="ChEBI" id="CHEBI:57455"/>
        <dbReference type="ChEBI" id="CHEBI:57457"/>
        <dbReference type="ChEBI" id="CHEBI:456216"/>
        <dbReference type="EC" id="6.3.3.2"/>
    </reaction>
</comment>